<dbReference type="FunCoup" id="A0A667WIW2">
    <property type="interactions" value="513"/>
</dbReference>
<proteinExistence type="predicted"/>
<dbReference type="GO" id="GO:0016567">
    <property type="term" value="P:protein ubiquitination"/>
    <property type="evidence" value="ECO:0007669"/>
    <property type="project" value="UniProtKB-UniPathway"/>
</dbReference>
<comment type="pathway">
    <text evidence="1">Protein modification; protein ubiquitination.</text>
</comment>
<keyword evidence="7" id="KW-0812">Transmembrane</keyword>
<evidence type="ECO:0000256" key="2">
    <source>
        <dbReference type="ARBA" id="ARBA00022604"/>
    </source>
</evidence>
<dbReference type="SUPFAM" id="SSF158235">
    <property type="entry name" value="SOCS box-like"/>
    <property type="match status" value="1"/>
</dbReference>
<dbReference type="GO" id="GO:0032868">
    <property type="term" value="P:response to insulin"/>
    <property type="evidence" value="ECO:0007669"/>
    <property type="project" value="Ensembl"/>
</dbReference>
<dbReference type="AlphaFoldDB" id="A0A667WIW2"/>
<dbReference type="GO" id="GO:2000406">
    <property type="term" value="P:positive regulation of T cell migration"/>
    <property type="evidence" value="ECO:0007669"/>
    <property type="project" value="Ensembl"/>
</dbReference>
<dbReference type="Ensembl" id="ENSMMDT00005001373.1">
    <property type="protein sequence ID" value="ENSMMDP00005001347.1"/>
    <property type="gene ID" value="ENSMMDG00005000773.1"/>
</dbReference>
<dbReference type="GO" id="GO:0046854">
    <property type="term" value="P:phosphatidylinositol phosphate biosynthetic process"/>
    <property type="evidence" value="ECO:0007669"/>
    <property type="project" value="TreeGrafter"/>
</dbReference>
<dbReference type="SMART" id="SM00252">
    <property type="entry name" value="SH2"/>
    <property type="match status" value="1"/>
</dbReference>
<dbReference type="GO" id="GO:0051896">
    <property type="term" value="P:regulation of phosphatidylinositol 3-kinase/protein kinase B signal transduction"/>
    <property type="evidence" value="ECO:0007669"/>
    <property type="project" value="Ensembl"/>
</dbReference>
<evidence type="ECO:0000256" key="1">
    <source>
        <dbReference type="ARBA" id="ARBA00004906"/>
    </source>
</evidence>
<dbReference type="PROSITE" id="PS50225">
    <property type="entry name" value="SOCS"/>
    <property type="match status" value="1"/>
</dbReference>
<gene>
    <name evidence="10" type="primary">SOCS1</name>
</gene>
<dbReference type="GO" id="GO:0046935">
    <property type="term" value="F:1-phosphatidylinositol-3-kinase regulator activity"/>
    <property type="evidence" value="ECO:0007669"/>
    <property type="project" value="TreeGrafter"/>
</dbReference>
<keyword evidence="3" id="KW-0734">Signal transduction inhibitor</keyword>
<keyword evidence="2" id="KW-0341">Growth regulation</keyword>
<keyword evidence="11" id="KW-1185">Reference proteome</keyword>
<name>A0A667WIW2_9TELE</name>
<dbReference type="InterPro" id="IPR036860">
    <property type="entry name" value="SH2_dom_sf"/>
</dbReference>
<dbReference type="UniPathway" id="UPA00143"/>
<reference evidence="10" key="2">
    <citation type="submission" date="2025-08" db="UniProtKB">
        <authorList>
            <consortium name="Ensembl"/>
        </authorList>
    </citation>
    <scope>IDENTIFICATION</scope>
</reference>
<dbReference type="PANTHER" id="PTHR10155:SF4">
    <property type="entry name" value="SUPPRESSOR OF CYTOKINE SIGNALING 1"/>
    <property type="match status" value="1"/>
</dbReference>
<dbReference type="GO" id="GO:0060042">
    <property type="term" value="P:retina morphogenesis in camera-type eye"/>
    <property type="evidence" value="ECO:0007669"/>
    <property type="project" value="Ensembl"/>
</dbReference>
<keyword evidence="7" id="KW-1133">Transmembrane helix</keyword>
<dbReference type="GO" id="GO:0005942">
    <property type="term" value="C:phosphatidylinositol 3-kinase complex"/>
    <property type="evidence" value="ECO:0007669"/>
    <property type="project" value="TreeGrafter"/>
</dbReference>
<dbReference type="InterPro" id="IPR036036">
    <property type="entry name" value="SOCS_box-like_dom_sf"/>
</dbReference>
<keyword evidence="7" id="KW-0472">Membrane</keyword>
<dbReference type="SMART" id="SM00253">
    <property type="entry name" value="SOCS"/>
    <property type="match status" value="1"/>
</dbReference>
<dbReference type="PROSITE" id="PS50001">
    <property type="entry name" value="SH2"/>
    <property type="match status" value="1"/>
</dbReference>
<dbReference type="FunFam" id="3.30.505.10:FF:000054">
    <property type="entry name" value="Suppressor of cytokine signaling 1"/>
    <property type="match status" value="1"/>
</dbReference>
<evidence type="ECO:0000313" key="10">
    <source>
        <dbReference type="Ensembl" id="ENSMMDP00005001347.1"/>
    </source>
</evidence>
<evidence type="ECO:0000256" key="4">
    <source>
        <dbReference type="ARBA" id="ARBA00022786"/>
    </source>
</evidence>
<evidence type="ECO:0000313" key="11">
    <source>
        <dbReference type="Proteomes" id="UP000472263"/>
    </source>
</evidence>
<dbReference type="InterPro" id="IPR035861">
    <property type="entry name" value="SOCS1_SH2"/>
</dbReference>
<dbReference type="Pfam" id="PF00017">
    <property type="entry name" value="SH2"/>
    <property type="match status" value="1"/>
</dbReference>
<keyword evidence="4" id="KW-0833">Ubl conjugation pathway</keyword>
<evidence type="ECO:0000256" key="7">
    <source>
        <dbReference type="SAM" id="Phobius"/>
    </source>
</evidence>
<evidence type="ECO:0000259" key="8">
    <source>
        <dbReference type="PROSITE" id="PS50001"/>
    </source>
</evidence>
<dbReference type="CDD" id="cd10382">
    <property type="entry name" value="SH2_SOCS1"/>
    <property type="match status" value="1"/>
</dbReference>
<dbReference type="InterPro" id="IPR000980">
    <property type="entry name" value="SH2"/>
</dbReference>
<dbReference type="GO" id="GO:0035162">
    <property type="term" value="P:embryonic hemopoiesis"/>
    <property type="evidence" value="ECO:0007669"/>
    <property type="project" value="Ensembl"/>
</dbReference>
<dbReference type="GO" id="GO:0046426">
    <property type="term" value="P:negative regulation of receptor signaling pathway via JAK-STAT"/>
    <property type="evidence" value="ECO:0007669"/>
    <property type="project" value="Ensembl"/>
</dbReference>
<feature type="domain" description="SH2" evidence="8">
    <location>
        <begin position="104"/>
        <end position="197"/>
    </location>
</feature>
<dbReference type="Proteomes" id="UP000472263">
    <property type="component" value="Chromosome 8"/>
</dbReference>
<dbReference type="Gene3D" id="1.10.750.20">
    <property type="entry name" value="SOCS box"/>
    <property type="match status" value="1"/>
</dbReference>
<dbReference type="SMART" id="SM00969">
    <property type="entry name" value="SOCS_box"/>
    <property type="match status" value="1"/>
</dbReference>
<evidence type="ECO:0000259" key="9">
    <source>
        <dbReference type="PROSITE" id="PS50225"/>
    </source>
</evidence>
<evidence type="ECO:0000256" key="3">
    <source>
        <dbReference type="ARBA" id="ARBA00022700"/>
    </source>
</evidence>
<reference evidence="10" key="1">
    <citation type="submission" date="2019-06" db="EMBL/GenBank/DDBJ databases">
        <authorList>
            <consortium name="Wellcome Sanger Institute Data Sharing"/>
        </authorList>
    </citation>
    <scope>NUCLEOTIDE SEQUENCE [LARGE SCALE GENOMIC DNA]</scope>
</reference>
<feature type="transmembrane region" description="Helical" evidence="7">
    <location>
        <begin position="12"/>
        <end position="37"/>
    </location>
</feature>
<dbReference type="InterPro" id="IPR001496">
    <property type="entry name" value="SOCS_box"/>
</dbReference>
<dbReference type="PANTHER" id="PTHR10155">
    <property type="entry name" value="PHOSPHATIDYLINOSITOL 3-KINASE REGULATORY SUBUNIT"/>
    <property type="match status" value="1"/>
</dbReference>
<keyword evidence="5 6" id="KW-0727">SH2 domain</keyword>
<evidence type="ECO:0000256" key="6">
    <source>
        <dbReference type="PROSITE-ProRule" id="PRU00191"/>
    </source>
</evidence>
<dbReference type="SUPFAM" id="SSF55550">
    <property type="entry name" value="SH2 domain"/>
    <property type="match status" value="1"/>
</dbReference>
<protein>
    <submittedName>
        <fullName evidence="10">Suppressor of cytokine signaling 1a</fullName>
    </submittedName>
</protein>
<organism evidence="10 11">
    <name type="scientific">Myripristis murdjan</name>
    <name type="common">pinecone soldierfish</name>
    <dbReference type="NCBI Taxonomy" id="586833"/>
    <lineage>
        <taxon>Eukaryota</taxon>
        <taxon>Metazoa</taxon>
        <taxon>Chordata</taxon>
        <taxon>Craniata</taxon>
        <taxon>Vertebrata</taxon>
        <taxon>Euteleostomi</taxon>
        <taxon>Actinopterygii</taxon>
        <taxon>Neopterygii</taxon>
        <taxon>Teleostei</taxon>
        <taxon>Neoteleostei</taxon>
        <taxon>Acanthomorphata</taxon>
        <taxon>Holocentriformes</taxon>
        <taxon>Holocentridae</taxon>
        <taxon>Myripristis</taxon>
    </lineage>
</organism>
<dbReference type="InParanoid" id="A0A667WIW2"/>
<reference evidence="10" key="3">
    <citation type="submission" date="2025-09" db="UniProtKB">
        <authorList>
            <consortium name="Ensembl"/>
        </authorList>
    </citation>
    <scope>IDENTIFICATION</scope>
</reference>
<evidence type="ECO:0000256" key="5">
    <source>
        <dbReference type="ARBA" id="ARBA00022999"/>
    </source>
</evidence>
<dbReference type="GO" id="GO:0035556">
    <property type="term" value="P:intracellular signal transduction"/>
    <property type="evidence" value="ECO:0007669"/>
    <property type="project" value="InterPro"/>
</dbReference>
<sequence>MSNCGSLTSSQAVPLVLITALALTVQVCSLAVVFLVFRDLSLAIHILTSQDYLMGKKRFITPEADPAARPVAIPYFSTHFPPFRSQRDFNIITETAATLERSGFYWGPLGVEEAHCMLREAPLGSFLIRDSRQKDVFFTLSYHAESGPVSVRIVYKRQRFGLAGSERSFQTLFALLEHYIAHPKKSLRFPHRKWKPTLQELCRKRIMEACGGGRQVLELPLNRVVQDFLLEFPYKL</sequence>
<dbReference type="GO" id="GO:0060336">
    <property type="term" value="P:negative regulation of type II interferon-mediated signaling pathway"/>
    <property type="evidence" value="ECO:0007669"/>
    <property type="project" value="Ensembl"/>
</dbReference>
<dbReference type="GeneTree" id="ENSGT00940000161164"/>
<dbReference type="Gene3D" id="3.30.505.10">
    <property type="entry name" value="SH2 domain"/>
    <property type="match status" value="1"/>
</dbReference>
<accession>A0A667WIW2</accession>
<feature type="domain" description="SOCS box" evidence="9">
    <location>
        <begin position="197"/>
        <end position="235"/>
    </location>
</feature>